<feature type="transmembrane region" description="Helical" evidence="3">
    <location>
        <begin position="12"/>
        <end position="34"/>
    </location>
</feature>
<keyword evidence="3" id="KW-1133">Transmembrane helix</keyword>
<dbReference type="EMBL" id="RRCT01000009">
    <property type="protein sequence ID" value="RQW74405.1"/>
    <property type="molecule type" value="Genomic_DNA"/>
</dbReference>
<evidence type="ECO:0000256" key="1">
    <source>
        <dbReference type="ARBA" id="ARBA00004241"/>
    </source>
</evidence>
<accession>A0A3N9UDV5</accession>
<dbReference type="InterPro" id="IPR012902">
    <property type="entry name" value="N_methyl_site"/>
</dbReference>
<dbReference type="Proteomes" id="UP000274033">
    <property type="component" value="Unassembled WGS sequence"/>
</dbReference>
<keyword evidence="3" id="KW-0812">Transmembrane</keyword>
<dbReference type="RefSeq" id="WP_124764621.1">
    <property type="nucleotide sequence ID" value="NZ_JAFBDY010000008.1"/>
</dbReference>
<evidence type="ECO:0000256" key="2">
    <source>
        <dbReference type="ARBA" id="ARBA00023287"/>
    </source>
</evidence>
<dbReference type="OrthoDB" id="2970736at2"/>
<proteinExistence type="predicted"/>
<protein>
    <recommendedName>
        <fullName evidence="6">Prepilin-type N-terminal cleavage/methylation domain-containing protein</fullName>
    </recommendedName>
</protein>
<sequence>MRKILSNNRGITLIEAVVSLLLITIILISFYGMFIQSKKTNSNAESISDATYLAQTEMEKIYELSKNQSISSLNSTFITGYSLTSNRSIRACDDLNQLNYNEYTSEIVYEKTLNEKYKSIIMIRQLCDFEKSTTILIDIIDTNNKIKATVENVYVWK</sequence>
<gene>
    <name evidence="4" type="ORF">EBB45_10975</name>
</gene>
<evidence type="ECO:0000256" key="3">
    <source>
        <dbReference type="SAM" id="Phobius"/>
    </source>
</evidence>
<comment type="subcellular location">
    <subcellularLocation>
        <location evidence="1">Cell surface</location>
    </subcellularLocation>
</comment>
<dbReference type="AlphaFoldDB" id="A0A3N9UDV5"/>
<comment type="caution">
    <text evidence="4">The sequence shown here is derived from an EMBL/GenBank/DDBJ whole genome shotgun (WGS) entry which is preliminary data.</text>
</comment>
<keyword evidence="3" id="KW-0472">Membrane</keyword>
<reference evidence="4 5" key="1">
    <citation type="journal article" date="2013" name="J. Microbiol.">
        <title>Lysinibacillus chungkukjangi sp. nov., isolated from Chungkukjang, Korean fermented soybean food.</title>
        <authorList>
            <person name="Kim S.J."/>
            <person name="Jang Y.H."/>
            <person name="Hamada M."/>
            <person name="Ahn J.H."/>
            <person name="Weon H.Y."/>
            <person name="Suzuki K."/>
            <person name="Whang K.S."/>
            <person name="Kwon S.W."/>
        </authorList>
    </citation>
    <scope>NUCLEOTIDE SEQUENCE [LARGE SCALE GENOMIC DNA]</scope>
    <source>
        <strain evidence="4 5">MCCC 1A12701</strain>
    </source>
</reference>
<dbReference type="GO" id="GO:0009986">
    <property type="term" value="C:cell surface"/>
    <property type="evidence" value="ECO:0007669"/>
    <property type="project" value="UniProtKB-SubCell"/>
</dbReference>
<name>A0A3N9UDV5_9BACI</name>
<dbReference type="Pfam" id="PF07963">
    <property type="entry name" value="N_methyl"/>
    <property type="match status" value="1"/>
</dbReference>
<keyword evidence="5" id="KW-1185">Reference proteome</keyword>
<evidence type="ECO:0000313" key="5">
    <source>
        <dbReference type="Proteomes" id="UP000274033"/>
    </source>
</evidence>
<dbReference type="GO" id="GO:0030420">
    <property type="term" value="P:establishment of competence for transformation"/>
    <property type="evidence" value="ECO:0007669"/>
    <property type="project" value="UniProtKB-KW"/>
</dbReference>
<organism evidence="4 5">
    <name type="scientific">Lysinibacillus composti</name>
    <dbReference type="NCBI Taxonomy" id="720633"/>
    <lineage>
        <taxon>Bacteria</taxon>
        <taxon>Bacillati</taxon>
        <taxon>Bacillota</taxon>
        <taxon>Bacilli</taxon>
        <taxon>Bacillales</taxon>
        <taxon>Bacillaceae</taxon>
        <taxon>Lysinibacillus</taxon>
    </lineage>
</organism>
<keyword evidence="2" id="KW-0178">Competence</keyword>
<evidence type="ECO:0000313" key="4">
    <source>
        <dbReference type="EMBL" id="RQW74405.1"/>
    </source>
</evidence>
<evidence type="ECO:0008006" key="6">
    <source>
        <dbReference type="Google" id="ProtNLM"/>
    </source>
</evidence>